<evidence type="ECO:0000313" key="1">
    <source>
        <dbReference type="EMBL" id="CAB4153514.1"/>
    </source>
</evidence>
<organism evidence="1">
    <name type="scientific">uncultured Caudovirales phage</name>
    <dbReference type="NCBI Taxonomy" id="2100421"/>
    <lineage>
        <taxon>Viruses</taxon>
        <taxon>Duplodnaviria</taxon>
        <taxon>Heunggongvirae</taxon>
        <taxon>Uroviricota</taxon>
        <taxon>Caudoviricetes</taxon>
        <taxon>Peduoviridae</taxon>
        <taxon>Maltschvirus</taxon>
        <taxon>Maltschvirus maltsch</taxon>
    </lineage>
</organism>
<sequence length="56" mass="6349">MASKAIFKGSRCKTKCGGHRAGWNYAKEGGTQLSSRSTSFNNGMRIYLKQLPRRRR</sequence>
<dbReference type="EMBL" id="LR796604">
    <property type="protein sequence ID" value="CAB4153514.1"/>
    <property type="molecule type" value="Genomic_DNA"/>
</dbReference>
<reference evidence="1" key="1">
    <citation type="submission" date="2020-04" db="EMBL/GenBank/DDBJ databases">
        <authorList>
            <person name="Chiriac C."/>
            <person name="Salcher M."/>
            <person name="Ghai R."/>
            <person name="Kavagutti S V."/>
        </authorList>
    </citation>
    <scope>NUCLEOTIDE SEQUENCE</scope>
</reference>
<proteinExistence type="predicted"/>
<gene>
    <name evidence="1" type="ORF">UFOVP641_4</name>
</gene>
<name>A0A6J5N368_9CAUD</name>
<protein>
    <submittedName>
        <fullName evidence="1">Uncharacterized protein</fullName>
    </submittedName>
</protein>
<accession>A0A6J5N368</accession>